<evidence type="ECO:0000259" key="2">
    <source>
        <dbReference type="Pfam" id="PF03358"/>
    </source>
</evidence>
<accession>A0A7S9E0G4</accession>
<evidence type="ECO:0000313" key="4">
    <source>
        <dbReference type="Proteomes" id="UP000595095"/>
    </source>
</evidence>
<keyword evidence="1" id="KW-0288">FMN</keyword>
<dbReference type="GO" id="GO:0016020">
    <property type="term" value="C:membrane"/>
    <property type="evidence" value="ECO:0007669"/>
    <property type="project" value="TreeGrafter"/>
</dbReference>
<feature type="domain" description="NADPH-dependent FMN reductase-like" evidence="2">
    <location>
        <begin position="51"/>
        <end position="131"/>
    </location>
</feature>
<organism evidence="3 4">
    <name type="scientific">Salinimonas marina</name>
    <dbReference type="NCBI Taxonomy" id="2785918"/>
    <lineage>
        <taxon>Bacteria</taxon>
        <taxon>Pseudomonadati</taxon>
        <taxon>Pseudomonadota</taxon>
        <taxon>Gammaproteobacteria</taxon>
        <taxon>Alteromonadales</taxon>
        <taxon>Alteromonadaceae</taxon>
        <taxon>Alteromonas/Salinimonas group</taxon>
        <taxon>Salinimonas</taxon>
    </lineage>
</organism>
<reference evidence="3 4" key="1">
    <citation type="submission" date="2020-11" db="EMBL/GenBank/DDBJ databases">
        <title>Complete genome sequence for Salinimonas sp. strain G2-b.</title>
        <authorList>
            <person name="Park S.-J."/>
        </authorList>
    </citation>
    <scope>NUCLEOTIDE SEQUENCE [LARGE SCALE GENOMIC DNA]</scope>
    <source>
        <strain evidence="3 4">G2-b</strain>
    </source>
</reference>
<dbReference type="SUPFAM" id="SSF52218">
    <property type="entry name" value="Flavoproteins"/>
    <property type="match status" value="1"/>
</dbReference>
<proteinExistence type="predicted"/>
<dbReference type="PANTHER" id="PTHR30546">
    <property type="entry name" value="FLAVODOXIN-RELATED PROTEIN WRBA-RELATED"/>
    <property type="match status" value="1"/>
</dbReference>
<name>A0A7S9E0G4_9ALTE</name>
<dbReference type="AlphaFoldDB" id="A0A7S9E0G4"/>
<keyword evidence="1" id="KW-0285">Flavoprotein</keyword>
<dbReference type="InterPro" id="IPR005025">
    <property type="entry name" value="FMN_Rdtase-like_dom"/>
</dbReference>
<protein>
    <submittedName>
        <fullName evidence="3">NAD(P)H-dependent oxidoreductase</fullName>
    </submittedName>
</protein>
<dbReference type="Pfam" id="PF03358">
    <property type="entry name" value="FMN_red"/>
    <property type="match status" value="1"/>
</dbReference>
<dbReference type="PANTHER" id="PTHR30546:SF23">
    <property type="entry name" value="FLAVOPROTEIN-LIKE PROTEIN YCP4-RELATED"/>
    <property type="match status" value="1"/>
</dbReference>
<dbReference type="InterPro" id="IPR029039">
    <property type="entry name" value="Flavoprotein-like_sf"/>
</dbReference>
<dbReference type="EMBL" id="CP064795">
    <property type="protein sequence ID" value="QPG07242.1"/>
    <property type="molecule type" value="Genomic_DNA"/>
</dbReference>
<evidence type="ECO:0000256" key="1">
    <source>
        <dbReference type="ARBA" id="ARBA00022643"/>
    </source>
</evidence>
<gene>
    <name evidence="3" type="ORF">IT774_14165</name>
</gene>
<keyword evidence="4" id="KW-1185">Reference proteome</keyword>
<dbReference type="Gene3D" id="3.40.50.360">
    <property type="match status" value="1"/>
</dbReference>
<dbReference type="GO" id="GO:0003955">
    <property type="term" value="F:NAD(P)H dehydrogenase (quinone) activity"/>
    <property type="evidence" value="ECO:0007669"/>
    <property type="project" value="TreeGrafter"/>
</dbReference>
<evidence type="ECO:0000313" key="3">
    <source>
        <dbReference type="EMBL" id="QPG07242.1"/>
    </source>
</evidence>
<dbReference type="Proteomes" id="UP000595095">
    <property type="component" value="Chromosome"/>
</dbReference>
<sequence>MMKIGLVYFSNTDVTGRLMSAVKAELLAGNANVVDYKISGEEIIKGRFINNQLFKNLHECRAIIFGSPTYMGGVAAQFKAFADATSDFWSNQKWADKIAAGITSGTGLNGDQSSTLHYLTVLASQHGMVWVGLDTPYNNSSEGINRLGCQVGVTACSTDGVVDGADLKSAQSLARRVLKIAGAINHET</sequence>
<dbReference type="KEGG" id="smaa:IT774_14165"/>